<feature type="transmembrane region" description="Helical" evidence="1">
    <location>
        <begin position="116"/>
        <end position="139"/>
    </location>
</feature>
<dbReference type="OrthoDB" id="594989at2"/>
<accession>A0A521ATR0</accession>
<feature type="transmembrane region" description="Helical" evidence="1">
    <location>
        <begin position="83"/>
        <end position="104"/>
    </location>
</feature>
<proteinExistence type="predicted"/>
<evidence type="ECO:0000313" key="3">
    <source>
        <dbReference type="Proteomes" id="UP000319040"/>
    </source>
</evidence>
<dbReference type="EMBL" id="FXTB01000001">
    <property type="protein sequence ID" value="SMO38222.1"/>
    <property type="molecule type" value="Genomic_DNA"/>
</dbReference>
<dbReference type="Proteomes" id="UP000319040">
    <property type="component" value="Unassembled WGS sequence"/>
</dbReference>
<feature type="transmembrane region" description="Helical" evidence="1">
    <location>
        <begin position="53"/>
        <end position="76"/>
    </location>
</feature>
<keyword evidence="1" id="KW-1133">Transmembrane helix</keyword>
<reference evidence="2 3" key="1">
    <citation type="submission" date="2017-05" db="EMBL/GenBank/DDBJ databases">
        <authorList>
            <person name="Varghese N."/>
            <person name="Submissions S."/>
        </authorList>
    </citation>
    <scope>NUCLEOTIDE SEQUENCE [LARGE SCALE GENOMIC DNA]</scope>
    <source>
        <strain evidence="2 3">DSM 27040</strain>
    </source>
</reference>
<dbReference type="RefSeq" id="WP_142531784.1">
    <property type="nucleotide sequence ID" value="NZ_FXTB01000001.1"/>
</dbReference>
<dbReference type="AlphaFoldDB" id="A0A521ATR0"/>
<keyword evidence="1" id="KW-0812">Transmembrane</keyword>
<dbReference type="InterPro" id="IPR025635">
    <property type="entry name" value="DUF4293"/>
</dbReference>
<dbReference type="Pfam" id="PF14126">
    <property type="entry name" value="DUF4293"/>
    <property type="match status" value="1"/>
</dbReference>
<gene>
    <name evidence="2" type="ORF">SAMN06265379_101403</name>
</gene>
<name>A0A521ATR0_SACCC</name>
<keyword evidence="1" id="KW-0472">Membrane</keyword>
<sequence length="153" mass="16801">MIQRIQTIYLLLALGFGVSMFFAPQITFAADTLYMLNYKGINAIEAMENSKSISAVALTILLGLTPIVSLSAILLYKKRLLQIRLCAANIGLLIGTTVLIYYFGTVGTKELPADDLSYHLSTVFPIVGAILNFLALRAIAKDEALVRSMDRIR</sequence>
<evidence type="ECO:0000256" key="1">
    <source>
        <dbReference type="SAM" id="Phobius"/>
    </source>
</evidence>
<evidence type="ECO:0000313" key="2">
    <source>
        <dbReference type="EMBL" id="SMO38222.1"/>
    </source>
</evidence>
<protein>
    <recommendedName>
        <fullName evidence="4">DUF4293 domain-containing protein</fullName>
    </recommendedName>
</protein>
<organism evidence="2 3">
    <name type="scientific">Saccharicrinis carchari</name>
    <dbReference type="NCBI Taxonomy" id="1168039"/>
    <lineage>
        <taxon>Bacteria</taxon>
        <taxon>Pseudomonadati</taxon>
        <taxon>Bacteroidota</taxon>
        <taxon>Bacteroidia</taxon>
        <taxon>Marinilabiliales</taxon>
        <taxon>Marinilabiliaceae</taxon>
        <taxon>Saccharicrinis</taxon>
    </lineage>
</organism>
<keyword evidence="3" id="KW-1185">Reference proteome</keyword>
<evidence type="ECO:0008006" key="4">
    <source>
        <dbReference type="Google" id="ProtNLM"/>
    </source>
</evidence>